<dbReference type="AlphaFoldDB" id="A0AA90ZQ00"/>
<dbReference type="Proteomes" id="UP000423156">
    <property type="component" value="Unassembled WGS sequence"/>
</dbReference>
<keyword evidence="1" id="KW-0812">Transmembrane</keyword>
<evidence type="ECO:0000313" key="3">
    <source>
        <dbReference type="Proteomes" id="UP000423156"/>
    </source>
</evidence>
<sequence>MPKEIIYVFVAFIAIAAIYFMYSSLRVNRKEGETSSVKDDSKKVAKMVFRYVSIAIAFVACMVVLVVIESQFVEPNKGFICGDFAVSAMVAAFVGSFLKKKLGL</sequence>
<organism evidence="2 3">
    <name type="scientific">Segatella copri</name>
    <dbReference type="NCBI Taxonomy" id="165179"/>
    <lineage>
        <taxon>Bacteria</taxon>
        <taxon>Pseudomonadati</taxon>
        <taxon>Bacteroidota</taxon>
        <taxon>Bacteroidia</taxon>
        <taxon>Bacteroidales</taxon>
        <taxon>Prevotellaceae</taxon>
        <taxon>Segatella</taxon>
    </lineage>
</organism>
<feature type="transmembrane region" description="Helical" evidence="1">
    <location>
        <begin position="6"/>
        <end position="27"/>
    </location>
</feature>
<evidence type="ECO:0000313" key="2">
    <source>
        <dbReference type="EMBL" id="MQN77891.1"/>
    </source>
</evidence>
<comment type="caution">
    <text evidence="2">The sequence shown here is derived from an EMBL/GenBank/DDBJ whole genome shotgun (WGS) entry which is preliminary data.</text>
</comment>
<keyword evidence="1" id="KW-0472">Membrane</keyword>
<feature type="transmembrane region" description="Helical" evidence="1">
    <location>
        <begin position="48"/>
        <end position="68"/>
    </location>
</feature>
<feature type="transmembrane region" description="Helical" evidence="1">
    <location>
        <begin position="80"/>
        <end position="98"/>
    </location>
</feature>
<proteinExistence type="predicted"/>
<name>A0AA90ZQ00_9BACT</name>
<reference evidence="3" key="1">
    <citation type="submission" date="2019-09" db="EMBL/GenBank/DDBJ databases">
        <title>Distinct polysaccharide growth profiles of human intestinal Prevotella copri isolates.</title>
        <authorList>
            <person name="Fehlner-Peach H."/>
            <person name="Magnabosco C."/>
            <person name="Raghavan V."/>
            <person name="Scher J.U."/>
            <person name="Tett A."/>
            <person name="Cox L.M."/>
            <person name="Gottsegen C."/>
            <person name="Watters A."/>
            <person name="Wiltshire- Gordon J.D."/>
            <person name="Segata N."/>
            <person name="Bonneau R."/>
            <person name="Littman D.R."/>
        </authorList>
    </citation>
    <scope>NUCLEOTIDE SEQUENCE [LARGE SCALE GENOMIC DNA]</scope>
    <source>
        <strain evidence="3">BU41712</strain>
    </source>
</reference>
<protein>
    <submittedName>
        <fullName evidence="2">Uncharacterized protein</fullName>
    </submittedName>
</protein>
<dbReference type="EMBL" id="VZBZ01000111">
    <property type="protein sequence ID" value="MQN77891.1"/>
    <property type="molecule type" value="Genomic_DNA"/>
</dbReference>
<evidence type="ECO:0000256" key="1">
    <source>
        <dbReference type="SAM" id="Phobius"/>
    </source>
</evidence>
<keyword evidence="1" id="KW-1133">Transmembrane helix</keyword>
<accession>A0AA90ZQ00</accession>
<dbReference type="RefSeq" id="WP_153082210.1">
    <property type="nucleotide sequence ID" value="NZ_VZBX01000131.1"/>
</dbReference>
<gene>
    <name evidence="2" type="ORF">F7D71_08485</name>
</gene>